<evidence type="ECO:0000256" key="4">
    <source>
        <dbReference type="PIRSR" id="PIRSR000103-1"/>
    </source>
</evidence>
<dbReference type="RefSeq" id="WP_082679195.1">
    <property type="nucleotide sequence ID" value="NZ_OZ239429.1"/>
</dbReference>
<organism evidence="7 8">
    <name type="scientific">Sphingobium cupriresistens</name>
    <dbReference type="NCBI Taxonomy" id="1132417"/>
    <lineage>
        <taxon>Bacteria</taxon>
        <taxon>Pseudomonadati</taxon>
        <taxon>Pseudomonadota</taxon>
        <taxon>Alphaproteobacteria</taxon>
        <taxon>Sphingomonadales</taxon>
        <taxon>Sphingomonadaceae</taxon>
        <taxon>Sphingobium</taxon>
    </lineage>
</organism>
<evidence type="ECO:0000313" key="7">
    <source>
        <dbReference type="EMBL" id="RYM13846.1"/>
    </source>
</evidence>
<gene>
    <name evidence="7" type="ORF">EWH12_04040</name>
</gene>
<dbReference type="GO" id="GO:0050661">
    <property type="term" value="F:NADP binding"/>
    <property type="evidence" value="ECO:0007669"/>
    <property type="project" value="InterPro"/>
</dbReference>
<evidence type="ECO:0000256" key="2">
    <source>
        <dbReference type="ARBA" id="ARBA00023002"/>
    </source>
</evidence>
<dbReference type="PIRSF" id="PIRSF000103">
    <property type="entry name" value="HIBADH"/>
    <property type="match status" value="1"/>
</dbReference>
<evidence type="ECO:0000256" key="3">
    <source>
        <dbReference type="ARBA" id="ARBA00023027"/>
    </source>
</evidence>
<evidence type="ECO:0000259" key="5">
    <source>
        <dbReference type="Pfam" id="PF03446"/>
    </source>
</evidence>
<dbReference type="AlphaFoldDB" id="A0A8G2E105"/>
<dbReference type="Gene3D" id="3.40.50.720">
    <property type="entry name" value="NAD(P)-binding Rossmann-like Domain"/>
    <property type="match status" value="1"/>
</dbReference>
<dbReference type="GO" id="GO:0016491">
    <property type="term" value="F:oxidoreductase activity"/>
    <property type="evidence" value="ECO:0007669"/>
    <property type="project" value="UniProtKB-KW"/>
</dbReference>
<dbReference type="InterPro" id="IPR006115">
    <property type="entry name" value="6PGDH_NADP-bd"/>
</dbReference>
<dbReference type="InterPro" id="IPR002204">
    <property type="entry name" value="3-OH-isobutyrate_DH-rel_CS"/>
</dbReference>
<dbReference type="SUPFAM" id="SSF48179">
    <property type="entry name" value="6-phosphogluconate dehydrogenase C-terminal domain-like"/>
    <property type="match status" value="1"/>
</dbReference>
<feature type="domain" description="3-hydroxyisobutyrate dehydrogenase-like NAD-binding" evidence="6">
    <location>
        <begin position="167"/>
        <end position="285"/>
    </location>
</feature>
<evidence type="ECO:0000313" key="8">
    <source>
        <dbReference type="Proteomes" id="UP000291572"/>
    </source>
</evidence>
<dbReference type="OrthoDB" id="9812907at2"/>
<dbReference type="PROSITE" id="PS00895">
    <property type="entry name" value="3_HYDROXYISOBUT_DH"/>
    <property type="match status" value="1"/>
</dbReference>
<accession>A0A8G2E105</accession>
<proteinExistence type="inferred from homology"/>
<dbReference type="GO" id="GO:0051287">
    <property type="term" value="F:NAD binding"/>
    <property type="evidence" value="ECO:0007669"/>
    <property type="project" value="InterPro"/>
</dbReference>
<dbReference type="Pfam" id="PF14833">
    <property type="entry name" value="NAD_binding_11"/>
    <property type="match status" value="1"/>
</dbReference>
<comment type="similarity">
    <text evidence="1">Belongs to the HIBADH-related family.</text>
</comment>
<dbReference type="InterPro" id="IPR029154">
    <property type="entry name" value="HIBADH-like_NADP-bd"/>
</dbReference>
<feature type="active site" evidence="4">
    <location>
        <position position="173"/>
    </location>
</feature>
<sequence>MMNRKVAVLGLGIMGSGMARRLIAAGFEVAVWNRSREKAEALGAAGARIAETPANAASGASIVVAMLANDDVSRTVWTGDDGALAVMDRDAIAIESSTLTSDWVLELTRDAVAHGVRFIEAPVTGSRDQAAQGILRFLVGGDADAIDAARPAFDAMGSALVHLGPVGSAATVKLANNYLCGVQAASLAEAIALFERRGLDMEQAMSILFDGAPASPMVKGVGRRMLDRDYAPHFLVPLMAKDLGYAAQALADAGIPSAIAQAARQRFAEADAAGEGERDIAAIVEQLRKA</sequence>
<dbReference type="Pfam" id="PF03446">
    <property type="entry name" value="NAD_binding_2"/>
    <property type="match status" value="1"/>
</dbReference>
<evidence type="ECO:0000256" key="1">
    <source>
        <dbReference type="ARBA" id="ARBA00009080"/>
    </source>
</evidence>
<dbReference type="Proteomes" id="UP000291572">
    <property type="component" value="Unassembled WGS sequence"/>
</dbReference>
<feature type="domain" description="6-phosphogluconate dehydrogenase NADP-binding" evidence="5">
    <location>
        <begin position="5"/>
        <end position="164"/>
    </location>
</feature>
<name>A0A8G2E105_9SPHN</name>
<protein>
    <submittedName>
        <fullName evidence="7">NAD(P)-dependent oxidoreductase</fullName>
    </submittedName>
</protein>
<dbReference type="PANTHER" id="PTHR43060">
    <property type="entry name" value="3-HYDROXYISOBUTYRATE DEHYDROGENASE-LIKE 1, MITOCHONDRIAL-RELATED"/>
    <property type="match status" value="1"/>
</dbReference>
<dbReference type="EMBL" id="SEOO01000004">
    <property type="protein sequence ID" value="RYM13846.1"/>
    <property type="molecule type" value="Genomic_DNA"/>
</dbReference>
<dbReference type="PANTHER" id="PTHR43060:SF15">
    <property type="entry name" value="3-HYDROXYISOBUTYRATE DEHYDROGENASE-LIKE 1, MITOCHONDRIAL-RELATED"/>
    <property type="match status" value="1"/>
</dbReference>
<dbReference type="SUPFAM" id="SSF51735">
    <property type="entry name" value="NAD(P)-binding Rossmann-fold domains"/>
    <property type="match status" value="1"/>
</dbReference>
<dbReference type="InterPro" id="IPR013328">
    <property type="entry name" value="6PGD_dom2"/>
</dbReference>
<dbReference type="InterPro" id="IPR015815">
    <property type="entry name" value="HIBADH-related"/>
</dbReference>
<dbReference type="GO" id="GO:0016054">
    <property type="term" value="P:organic acid catabolic process"/>
    <property type="evidence" value="ECO:0007669"/>
    <property type="project" value="UniProtKB-ARBA"/>
</dbReference>
<keyword evidence="2" id="KW-0560">Oxidoreductase</keyword>
<reference evidence="7 8" key="1">
    <citation type="submission" date="2019-02" db="EMBL/GenBank/DDBJ databases">
        <authorList>
            <person name="Feng G."/>
        </authorList>
    </citation>
    <scope>NUCLEOTIDE SEQUENCE [LARGE SCALE GENOMIC DNA]</scope>
    <source>
        <strain evidence="7 8">CCTCC AB 2011146</strain>
    </source>
</reference>
<dbReference type="InterPro" id="IPR036291">
    <property type="entry name" value="NAD(P)-bd_dom_sf"/>
</dbReference>
<evidence type="ECO:0000259" key="6">
    <source>
        <dbReference type="Pfam" id="PF14833"/>
    </source>
</evidence>
<keyword evidence="3" id="KW-0520">NAD</keyword>
<comment type="caution">
    <text evidence="7">The sequence shown here is derived from an EMBL/GenBank/DDBJ whole genome shotgun (WGS) entry which is preliminary data.</text>
</comment>
<dbReference type="InterPro" id="IPR008927">
    <property type="entry name" value="6-PGluconate_DH-like_C_sf"/>
</dbReference>
<dbReference type="Gene3D" id="1.10.1040.10">
    <property type="entry name" value="N-(1-d-carboxylethyl)-l-norvaline Dehydrogenase, domain 2"/>
    <property type="match status" value="1"/>
</dbReference>